<comment type="similarity">
    <text evidence="2 8">Belongs to the ATG22 family.</text>
</comment>
<dbReference type="GO" id="GO:0016746">
    <property type="term" value="F:acyltransferase activity"/>
    <property type="evidence" value="ECO:0007669"/>
    <property type="project" value="UniProtKB-KW"/>
</dbReference>
<evidence type="ECO:0000313" key="9">
    <source>
        <dbReference type="EMBL" id="VWP00149.1"/>
    </source>
</evidence>
<dbReference type="InterPro" id="IPR050495">
    <property type="entry name" value="ATG22/LtaA_families"/>
</dbReference>
<protein>
    <recommendedName>
        <fullName evidence="8">Autophagy-related protein</fullName>
    </recommendedName>
</protein>
<evidence type="ECO:0000256" key="2">
    <source>
        <dbReference type="ARBA" id="ARBA00006978"/>
    </source>
</evidence>
<dbReference type="GO" id="GO:0006914">
    <property type="term" value="P:autophagy"/>
    <property type="evidence" value="ECO:0007669"/>
    <property type="project" value="UniProtKB-KW"/>
</dbReference>
<keyword evidence="4 8" id="KW-0812">Transmembrane</keyword>
<evidence type="ECO:0000256" key="8">
    <source>
        <dbReference type="RuleBase" id="RU363073"/>
    </source>
</evidence>
<dbReference type="AlphaFoldDB" id="A0A5K1K2C6"/>
<evidence type="ECO:0000256" key="7">
    <source>
        <dbReference type="ARBA" id="ARBA00023136"/>
    </source>
</evidence>
<dbReference type="InterPro" id="IPR024671">
    <property type="entry name" value="Atg22-like"/>
</dbReference>
<keyword evidence="3 8" id="KW-0813">Transport</keyword>
<dbReference type="PANTHER" id="PTHR23519">
    <property type="entry name" value="AUTOPHAGY-RELATED PROTEIN 22"/>
    <property type="match status" value="1"/>
</dbReference>
<feature type="transmembrane region" description="Helical" evidence="8">
    <location>
        <begin position="101"/>
        <end position="121"/>
    </location>
</feature>
<organism evidence="9">
    <name type="scientific">Ganoderma boninense</name>
    <dbReference type="NCBI Taxonomy" id="34458"/>
    <lineage>
        <taxon>Eukaryota</taxon>
        <taxon>Fungi</taxon>
        <taxon>Dikarya</taxon>
        <taxon>Basidiomycota</taxon>
        <taxon>Agaricomycotina</taxon>
        <taxon>Agaricomycetes</taxon>
        <taxon>Polyporales</taxon>
        <taxon>Polyporaceae</taxon>
        <taxon>Ganoderma</taxon>
    </lineage>
</organism>
<evidence type="ECO:0000256" key="1">
    <source>
        <dbReference type="ARBA" id="ARBA00004128"/>
    </source>
</evidence>
<dbReference type="InterPro" id="IPR036259">
    <property type="entry name" value="MFS_trans_sf"/>
</dbReference>
<keyword evidence="6 8" id="KW-0072">Autophagy</keyword>
<dbReference type="SUPFAM" id="SSF103473">
    <property type="entry name" value="MFS general substrate transporter"/>
    <property type="match status" value="1"/>
</dbReference>
<accession>A0A5K1K2C6</accession>
<dbReference type="EMBL" id="LR728208">
    <property type="protein sequence ID" value="VWP00149.1"/>
    <property type="molecule type" value="Genomic_DNA"/>
</dbReference>
<comment type="subcellular location">
    <subcellularLocation>
        <location evidence="1 8">Vacuole membrane</location>
        <topology evidence="1 8">Multi-pass membrane protein</topology>
    </subcellularLocation>
</comment>
<gene>
    <name evidence="9" type="primary">W7MT31</name>
</gene>
<feature type="transmembrane region" description="Helical" evidence="8">
    <location>
        <begin position="6"/>
        <end position="21"/>
    </location>
</feature>
<proteinExistence type="inferred from homology"/>
<keyword evidence="9" id="KW-0808">Transferase</keyword>
<keyword evidence="7 8" id="KW-0472">Membrane</keyword>
<keyword evidence="8" id="KW-0926">Vacuole</keyword>
<reference evidence="9" key="1">
    <citation type="submission" date="2019-10" db="EMBL/GenBank/DDBJ databases">
        <authorList>
            <person name="Nor Muhammad N."/>
        </authorList>
    </citation>
    <scope>NUCLEOTIDE SEQUENCE</scope>
</reference>
<dbReference type="Gene3D" id="1.20.1250.20">
    <property type="entry name" value="MFS general substrate transporter like domains"/>
    <property type="match status" value="1"/>
</dbReference>
<dbReference type="PANTHER" id="PTHR23519:SF5">
    <property type="entry name" value="AUTOPHAGY-RELATED PROTEIN"/>
    <property type="match status" value="1"/>
</dbReference>
<comment type="caution">
    <text evidence="8">Lacks conserved residue(s) required for the propagation of feature annotation.</text>
</comment>
<name>A0A5K1K2C6_9APHY</name>
<dbReference type="GO" id="GO:0006865">
    <property type="term" value="P:amino acid transport"/>
    <property type="evidence" value="ECO:0007669"/>
    <property type="project" value="UniProtKB-KW"/>
</dbReference>
<comment type="function">
    <text evidence="8">Vacuolar effluxer which mediate the efflux of amino acids resulting from autophagic degradation. The release of autophagic amino acids allows the maintenance of protein synthesis and viability during nitrogen starvation.</text>
</comment>
<dbReference type="Pfam" id="PF11700">
    <property type="entry name" value="ATG22"/>
    <property type="match status" value="1"/>
</dbReference>
<keyword evidence="9" id="KW-0012">Acyltransferase</keyword>
<dbReference type="GO" id="GO:0005774">
    <property type="term" value="C:vacuolar membrane"/>
    <property type="evidence" value="ECO:0007669"/>
    <property type="project" value="UniProtKB-SubCell"/>
</dbReference>
<evidence type="ECO:0000256" key="5">
    <source>
        <dbReference type="ARBA" id="ARBA00022989"/>
    </source>
</evidence>
<keyword evidence="5 8" id="KW-1133">Transmembrane helix</keyword>
<evidence type="ECO:0000256" key="6">
    <source>
        <dbReference type="ARBA" id="ARBA00023006"/>
    </source>
</evidence>
<feature type="transmembrane region" description="Helical" evidence="8">
    <location>
        <begin position="33"/>
        <end position="50"/>
    </location>
</feature>
<evidence type="ECO:0000256" key="3">
    <source>
        <dbReference type="ARBA" id="ARBA00022448"/>
    </source>
</evidence>
<feature type="transmembrane region" description="Helical" evidence="8">
    <location>
        <begin position="65"/>
        <end position="89"/>
    </location>
</feature>
<keyword evidence="8" id="KW-0029">Amino-acid transport</keyword>
<sequence>MLCFNVFWILILTVWGLIGIHTDKFGFKHVWEIWLYQAYYGLMVCPWYAYSQTMISEVSPLPQMFLFFALFSVVGKTSAFIGPLVSSAIITASGNNDNYPFVFLFTLCVCRASFLPLVRALQPDVLARTRPPTSCDDPSGALSTGFLYFVDVEKSRTECEQFVLAEAKRDAFADAVVA</sequence>
<evidence type="ECO:0000256" key="4">
    <source>
        <dbReference type="ARBA" id="ARBA00022692"/>
    </source>
</evidence>